<reference evidence="1" key="1">
    <citation type="journal article" date="2021" name="Genome Biol. Evol.">
        <title>The assembled and annotated genome of the fairy-ring fungus Marasmius oreades.</title>
        <authorList>
            <person name="Hiltunen M."/>
            <person name="Ament-Velasquez S.L."/>
            <person name="Johannesson H."/>
        </authorList>
    </citation>
    <scope>NUCLEOTIDE SEQUENCE</scope>
    <source>
        <strain evidence="1">03SP1</strain>
    </source>
</reference>
<sequence>MRSGIASKALQVVNSFFSQPEYASNYMKILDYATWAGTRLEDRPAFYAELSPRNVKPSSENYVPPSKRAKLQIDYGHPVGLVGLVCAAIKQAFRYYVKLEGGPWVILLTKDNKKFSEEMWGNMLWPL</sequence>
<keyword evidence="2" id="KW-1185">Reference proteome</keyword>
<protein>
    <submittedName>
        <fullName evidence="1">Uncharacterized protein</fullName>
    </submittedName>
</protein>
<evidence type="ECO:0000313" key="2">
    <source>
        <dbReference type="Proteomes" id="UP001049176"/>
    </source>
</evidence>
<gene>
    <name evidence="1" type="ORF">E1B28_010908</name>
</gene>
<name>A0A9P7UQN3_9AGAR</name>
<organism evidence="1 2">
    <name type="scientific">Marasmius oreades</name>
    <name type="common">fairy-ring Marasmius</name>
    <dbReference type="NCBI Taxonomy" id="181124"/>
    <lineage>
        <taxon>Eukaryota</taxon>
        <taxon>Fungi</taxon>
        <taxon>Dikarya</taxon>
        <taxon>Basidiomycota</taxon>
        <taxon>Agaricomycotina</taxon>
        <taxon>Agaricomycetes</taxon>
        <taxon>Agaricomycetidae</taxon>
        <taxon>Agaricales</taxon>
        <taxon>Marasmiineae</taxon>
        <taxon>Marasmiaceae</taxon>
        <taxon>Marasmius</taxon>
    </lineage>
</organism>
<evidence type="ECO:0000313" key="1">
    <source>
        <dbReference type="EMBL" id="KAG7089206.1"/>
    </source>
</evidence>
<proteinExistence type="predicted"/>
<dbReference type="EMBL" id="CM032187">
    <property type="protein sequence ID" value="KAG7089206.1"/>
    <property type="molecule type" value="Genomic_DNA"/>
</dbReference>
<dbReference type="KEGG" id="more:E1B28_010908"/>
<dbReference type="GeneID" id="66079983"/>
<accession>A0A9P7UQN3</accession>
<comment type="caution">
    <text evidence="1">The sequence shown here is derived from an EMBL/GenBank/DDBJ whole genome shotgun (WGS) entry which is preliminary data.</text>
</comment>
<dbReference type="AlphaFoldDB" id="A0A9P7UQN3"/>
<dbReference type="RefSeq" id="XP_043005676.1">
    <property type="nucleotide sequence ID" value="XM_043155894.1"/>
</dbReference>
<dbReference type="Proteomes" id="UP001049176">
    <property type="component" value="Chromosome 7"/>
</dbReference>